<feature type="domain" description="HTH tetR-type" evidence="5">
    <location>
        <begin position="15"/>
        <end position="75"/>
    </location>
</feature>
<evidence type="ECO:0000256" key="4">
    <source>
        <dbReference type="PROSITE-ProRule" id="PRU00335"/>
    </source>
</evidence>
<dbReference type="Pfam" id="PF17754">
    <property type="entry name" value="TetR_C_14"/>
    <property type="match status" value="1"/>
</dbReference>
<name>A0A5C4X8B1_9HYPH</name>
<dbReference type="Proteomes" id="UP000311605">
    <property type="component" value="Unassembled WGS sequence"/>
</dbReference>
<keyword evidence="1" id="KW-0805">Transcription regulation</keyword>
<dbReference type="EMBL" id="VDMN01000015">
    <property type="protein sequence ID" value="TNM59537.1"/>
    <property type="molecule type" value="Genomic_DNA"/>
</dbReference>
<dbReference type="OrthoDB" id="9811084at2"/>
<comment type="caution">
    <text evidence="6">The sequence shown here is derived from an EMBL/GenBank/DDBJ whole genome shotgun (WGS) entry which is preliminary data.</text>
</comment>
<dbReference type="Pfam" id="PF00440">
    <property type="entry name" value="TetR_N"/>
    <property type="match status" value="1"/>
</dbReference>
<keyword evidence="3" id="KW-0804">Transcription</keyword>
<dbReference type="GO" id="GO:0000976">
    <property type="term" value="F:transcription cis-regulatory region binding"/>
    <property type="evidence" value="ECO:0007669"/>
    <property type="project" value="TreeGrafter"/>
</dbReference>
<feature type="DNA-binding region" description="H-T-H motif" evidence="4">
    <location>
        <begin position="38"/>
        <end position="57"/>
    </location>
</feature>
<evidence type="ECO:0000313" key="6">
    <source>
        <dbReference type="EMBL" id="TNM59537.1"/>
    </source>
</evidence>
<evidence type="ECO:0000256" key="2">
    <source>
        <dbReference type="ARBA" id="ARBA00023125"/>
    </source>
</evidence>
<dbReference type="PANTHER" id="PTHR30055:SF238">
    <property type="entry name" value="MYCOFACTOCIN BIOSYNTHESIS TRANSCRIPTIONAL REGULATOR MFTR-RELATED"/>
    <property type="match status" value="1"/>
</dbReference>
<sequence>MVALNKISLRERKKHETREKLIKAAVSLAVAHGAAKVRVEDIAAAANVSPRTFNNYFPSKEAAMLDILLQAGKLISNSINDISPDLSTDAAVRTAIISGFPEVPRRDWLSQVILMYNDPDLVLERRRIDGQIEIMAAKAIALREGVDEKRDIYPRLAAATMIATVHVAMEHWLSSETEDGFRETLGQVLDRVSIAHC</sequence>
<reference evidence="6 7" key="1">
    <citation type="submission" date="2019-06" db="EMBL/GenBank/DDBJ databases">
        <title>The draft genome of Rhizobium smilacinae PTYR-5.</title>
        <authorList>
            <person name="Liu L."/>
            <person name="Li L."/>
            <person name="Zhang X."/>
        </authorList>
    </citation>
    <scope>NUCLEOTIDE SEQUENCE [LARGE SCALE GENOMIC DNA]</scope>
    <source>
        <strain evidence="6 7">PTYR-5</strain>
    </source>
</reference>
<dbReference type="SUPFAM" id="SSF46689">
    <property type="entry name" value="Homeodomain-like"/>
    <property type="match status" value="1"/>
</dbReference>
<dbReference type="GO" id="GO:0003700">
    <property type="term" value="F:DNA-binding transcription factor activity"/>
    <property type="evidence" value="ECO:0007669"/>
    <property type="project" value="TreeGrafter"/>
</dbReference>
<evidence type="ECO:0000313" key="7">
    <source>
        <dbReference type="Proteomes" id="UP000311605"/>
    </source>
</evidence>
<dbReference type="InterPro" id="IPR001647">
    <property type="entry name" value="HTH_TetR"/>
</dbReference>
<dbReference type="PANTHER" id="PTHR30055">
    <property type="entry name" value="HTH-TYPE TRANSCRIPTIONAL REGULATOR RUTR"/>
    <property type="match status" value="1"/>
</dbReference>
<dbReference type="InterPro" id="IPR050109">
    <property type="entry name" value="HTH-type_TetR-like_transc_reg"/>
</dbReference>
<organism evidence="6 7">
    <name type="scientific">Aliirhizobium smilacinae</name>
    <dbReference type="NCBI Taxonomy" id="1395944"/>
    <lineage>
        <taxon>Bacteria</taxon>
        <taxon>Pseudomonadati</taxon>
        <taxon>Pseudomonadota</taxon>
        <taxon>Alphaproteobacteria</taxon>
        <taxon>Hyphomicrobiales</taxon>
        <taxon>Rhizobiaceae</taxon>
        <taxon>Aliirhizobium</taxon>
    </lineage>
</organism>
<dbReference type="InterPro" id="IPR041347">
    <property type="entry name" value="MftR_C"/>
</dbReference>
<keyword evidence="7" id="KW-1185">Reference proteome</keyword>
<accession>A0A5C4X8B1</accession>
<evidence type="ECO:0000256" key="3">
    <source>
        <dbReference type="ARBA" id="ARBA00023163"/>
    </source>
</evidence>
<keyword evidence="2 4" id="KW-0238">DNA-binding</keyword>
<gene>
    <name evidence="6" type="ORF">FHP24_28410</name>
</gene>
<evidence type="ECO:0000256" key="1">
    <source>
        <dbReference type="ARBA" id="ARBA00023015"/>
    </source>
</evidence>
<protein>
    <submittedName>
        <fullName evidence="6">TetR family transcriptional regulator</fullName>
    </submittedName>
</protein>
<dbReference type="AlphaFoldDB" id="A0A5C4X8B1"/>
<evidence type="ECO:0000259" key="5">
    <source>
        <dbReference type="PROSITE" id="PS50977"/>
    </source>
</evidence>
<dbReference type="InterPro" id="IPR009057">
    <property type="entry name" value="Homeodomain-like_sf"/>
</dbReference>
<proteinExistence type="predicted"/>
<dbReference type="PROSITE" id="PS50977">
    <property type="entry name" value="HTH_TETR_2"/>
    <property type="match status" value="1"/>
</dbReference>
<dbReference type="Gene3D" id="1.10.357.10">
    <property type="entry name" value="Tetracycline Repressor, domain 2"/>
    <property type="match status" value="1"/>
</dbReference>